<gene>
    <name evidence="1" type="ORF">EJP77_18905</name>
</gene>
<keyword evidence="2" id="KW-1185">Reference proteome</keyword>
<organism evidence="1 2">
    <name type="scientific">Paenibacillus zeisoli</name>
    <dbReference type="NCBI Taxonomy" id="2496267"/>
    <lineage>
        <taxon>Bacteria</taxon>
        <taxon>Bacillati</taxon>
        <taxon>Bacillota</taxon>
        <taxon>Bacilli</taxon>
        <taxon>Bacillales</taxon>
        <taxon>Paenibacillaceae</taxon>
        <taxon>Paenibacillus</taxon>
    </lineage>
</organism>
<reference evidence="1 2" key="1">
    <citation type="submission" date="2018-12" db="EMBL/GenBank/DDBJ databases">
        <authorList>
            <person name="Sun L."/>
            <person name="Chen Z."/>
        </authorList>
    </citation>
    <scope>NUCLEOTIDE SEQUENCE [LARGE SCALE GENOMIC DNA]</scope>
    <source>
        <strain evidence="1 2">3-5-3</strain>
    </source>
</reference>
<evidence type="ECO:0000313" key="1">
    <source>
        <dbReference type="EMBL" id="RUT27907.1"/>
    </source>
</evidence>
<protein>
    <submittedName>
        <fullName evidence="1">Uncharacterized protein</fullName>
    </submittedName>
</protein>
<name>A0A3S1D6I2_9BACL</name>
<proteinExistence type="predicted"/>
<dbReference type="Proteomes" id="UP000272464">
    <property type="component" value="Unassembled WGS sequence"/>
</dbReference>
<comment type="caution">
    <text evidence="1">The sequence shown here is derived from an EMBL/GenBank/DDBJ whole genome shotgun (WGS) entry which is preliminary data.</text>
</comment>
<dbReference type="RefSeq" id="WP_127200827.1">
    <property type="nucleotide sequence ID" value="NZ_RZNX01000013.1"/>
</dbReference>
<dbReference type="EMBL" id="RZNX01000013">
    <property type="protein sequence ID" value="RUT27907.1"/>
    <property type="molecule type" value="Genomic_DNA"/>
</dbReference>
<dbReference type="OrthoDB" id="2475185at2"/>
<sequence>MQRGLIKLFRTSVCMVLVFGGIQSLSGSYVEAASEIQIAQTTKEAESELTLFVRNILGSLSEQEPFEDWKQAEFTAEPLGPGTHAWFITIRPGASQSEEGYLIIGAKPGGGYALIEYGRGSGPLFSAKSLEHAIALIRDLGEERDLLIQKLYAGPALAEWKISAKGSTEESRYFDAVSGELLPETDMSWTKQVDYTASPDPSLIQSYSRGMTPMKTVVTAQAFNTYENISWMTQKPLKMNEASIIKQLQLKKKLVFASRGSGRTYSLSLPVNGFQRWTHSETDSLYVLSKSGGSIRWISLASLEKMGGFYTVNGS</sequence>
<accession>A0A3S1D6I2</accession>
<dbReference type="AlphaFoldDB" id="A0A3S1D6I2"/>
<evidence type="ECO:0000313" key="2">
    <source>
        <dbReference type="Proteomes" id="UP000272464"/>
    </source>
</evidence>